<comment type="similarity">
    <text evidence="2">Belongs to the HAD-like hydrolase superfamily. CbbY/CbbZ/Gph/YieH family.</text>
</comment>
<gene>
    <name evidence="5" type="ORF">QQ008_23135</name>
</gene>
<dbReference type="EC" id="3.1.3.-" evidence="5"/>
<keyword evidence="5" id="KW-0378">Hydrolase</keyword>
<dbReference type="SFLD" id="SFLDG01129">
    <property type="entry name" value="C1.5:_HAD__Beta-PGM__Phosphata"/>
    <property type="match status" value="1"/>
</dbReference>
<comment type="caution">
    <text evidence="5">The sequence shown here is derived from an EMBL/GenBank/DDBJ whole genome shotgun (WGS) entry which is preliminary data.</text>
</comment>
<dbReference type="GO" id="GO:0016787">
    <property type="term" value="F:hydrolase activity"/>
    <property type="evidence" value="ECO:0007669"/>
    <property type="project" value="UniProtKB-KW"/>
</dbReference>
<sequence>MKYKYIIFDCDGVLVDSEEISNTVLIEMAKEVNAEIKMEYALKNFAGKSLRSSFNYIENLIGKQLPSHFENDFRKRTFNAFKTKLKPIKGIHDLLNNISVPYCVASSGPLEKIELNLTITGLIEKFENRIFSSYEIGSWKPNPGIFEYASKKMGYKPNECAVIEDSIAGVKAARKGGFDVFGFTNKKNQTDFENEGAKVFFEMNKLKELLIK</sequence>
<evidence type="ECO:0000256" key="2">
    <source>
        <dbReference type="ARBA" id="ARBA00006171"/>
    </source>
</evidence>
<evidence type="ECO:0000313" key="6">
    <source>
        <dbReference type="Proteomes" id="UP001172082"/>
    </source>
</evidence>
<dbReference type="InterPro" id="IPR036412">
    <property type="entry name" value="HAD-like_sf"/>
</dbReference>
<dbReference type="PANTHER" id="PTHR46193:SF10">
    <property type="entry name" value="6-PHOSPHOGLUCONATE PHOSPHATASE"/>
    <property type="match status" value="1"/>
</dbReference>
<dbReference type="InterPro" id="IPR041492">
    <property type="entry name" value="HAD_2"/>
</dbReference>
<dbReference type="RefSeq" id="WP_346754331.1">
    <property type="nucleotide sequence ID" value="NZ_JAUJEA010000010.1"/>
</dbReference>
<dbReference type="CDD" id="cd07526">
    <property type="entry name" value="HAD_BPGM_like"/>
    <property type="match status" value="1"/>
</dbReference>
<dbReference type="PRINTS" id="PR00413">
    <property type="entry name" value="HADHALOGNASE"/>
</dbReference>
<organism evidence="5 6">
    <name type="scientific">Splendidivirga corallicola</name>
    <dbReference type="NCBI Taxonomy" id="3051826"/>
    <lineage>
        <taxon>Bacteria</taxon>
        <taxon>Pseudomonadati</taxon>
        <taxon>Bacteroidota</taxon>
        <taxon>Cytophagia</taxon>
        <taxon>Cytophagales</taxon>
        <taxon>Splendidivirgaceae</taxon>
        <taxon>Splendidivirga</taxon>
    </lineage>
</organism>
<dbReference type="Pfam" id="PF13419">
    <property type="entry name" value="HAD_2"/>
    <property type="match status" value="1"/>
</dbReference>
<dbReference type="NCBIfam" id="TIGR01509">
    <property type="entry name" value="HAD-SF-IA-v3"/>
    <property type="match status" value="1"/>
</dbReference>
<dbReference type="InterPro" id="IPR006439">
    <property type="entry name" value="HAD-SF_hydro_IA"/>
</dbReference>
<dbReference type="InterPro" id="IPR023198">
    <property type="entry name" value="PGP-like_dom2"/>
</dbReference>
<evidence type="ECO:0000256" key="4">
    <source>
        <dbReference type="ARBA" id="ARBA00022842"/>
    </source>
</evidence>
<comment type="cofactor">
    <cofactor evidence="1">
        <name>Mg(2+)</name>
        <dbReference type="ChEBI" id="CHEBI:18420"/>
    </cofactor>
</comment>
<name>A0ABT8KU47_9BACT</name>
<proteinExistence type="inferred from homology"/>
<dbReference type="PANTHER" id="PTHR46193">
    <property type="entry name" value="6-PHOSPHOGLUCONATE PHOSPHATASE"/>
    <property type="match status" value="1"/>
</dbReference>
<keyword evidence="3" id="KW-0479">Metal-binding</keyword>
<evidence type="ECO:0000256" key="3">
    <source>
        <dbReference type="ARBA" id="ARBA00022723"/>
    </source>
</evidence>
<dbReference type="SUPFAM" id="SSF56784">
    <property type="entry name" value="HAD-like"/>
    <property type="match status" value="1"/>
</dbReference>
<protein>
    <submittedName>
        <fullName evidence="5">HAD family hydrolase</fullName>
        <ecNumber evidence="5">3.1.3.-</ecNumber>
    </submittedName>
</protein>
<dbReference type="NCBIfam" id="TIGR01549">
    <property type="entry name" value="HAD-SF-IA-v1"/>
    <property type="match status" value="1"/>
</dbReference>
<dbReference type="Gene3D" id="3.40.50.1000">
    <property type="entry name" value="HAD superfamily/HAD-like"/>
    <property type="match status" value="1"/>
</dbReference>
<dbReference type="SFLD" id="SFLDS00003">
    <property type="entry name" value="Haloacid_Dehalogenase"/>
    <property type="match status" value="1"/>
</dbReference>
<dbReference type="EMBL" id="JAUJEA010000010">
    <property type="protein sequence ID" value="MDN5204306.1"/>
    <property type="molecule type" value="Genomic_DNA"/>
</dbReference>
<reference evidence="5" key="1">
    <citation type="submission" date="2023-06" db="EMBL/GenBank/DDBJ databases">
        <title>Genomic of Parafulvivirga corallium.</title>
        <authorList>
            <person name="Wang G."/>
        </authorList>
    </citation>
    <scope>NUCLEOTIDE SEQUENCE</scope>
    <source>
        <strain evidence="5">BMA10</strain>
    </source>
</reference>
<keyword evidence="4" id="KW-0460">Magnesium</keyword>
<dbReference type="InterPro" id="IPR023214">
    <property type="entry name" value="HAD_sf"/>
</dbReference>
<dbReference type="InterPro" id="IPR051600">
    <property type="entry name" value="Beta-PGM-like"/>
</dbReference>
<dbReference type="Proteomes" id="UP001172082">
    <property type="component" value="Unassembled WGS sequence"/>
</dbReference>
<evidence type="ECO:0000313" key="5">
    <source>
        <dbReference type="EMBL" id="MDN5204306.1"/>
    </source>
</evidence>
<keyword evidence="6" id="KW-1185">Reference proteome</keyword>
<evidence type="ECO:0000256" key="1">
    <source>
        <dbReference type="ARBA" id="ARBA00001946"/>
    </source>
</evidence>
<accession>A0ABT8KU47</accession>
<dbReference type="Gene3D" id="1.10.150.240">
    <property type="entry name" value="Putative phosphatase, domain 2"/>
    <property type="match status" value="1"/>
</dbReference>